<accession>A0A9P1CS96</accession>
<comment type="caution">
    <text evidence="3">The sequence shown here is derived from an EMBL/GenBank/DDBJ whole genome shotgun (WGS) entry which is preliminary data.</text>
</comment>
<dbReference type="SMART" id="SM00184">
    <property type="entry name" value="RING"/>
    <property type="match status" value="1"/>
</dbReference>
<sequence length="350" mass="39559">MVIFHCFLYVYQAGYWSISPTKLPIRAQERLQVVFGWLCDPQTLADFPVSSVMSFRERLARNFANAQQADDAQRQQVVNAWVTKINKHFMKHCEAASRRQRPSFKMDVPRPVHLTQLGVTEDTLLQKLQDMLQEQGFCHGTDGFVTPFQKVWKRQGNSWVDVHSAEVTARWTDDATIAQQLARNITDYSAKTQKMMLLKVAAIKNEFLRRCETASKDGALCCNFRIAVGQSLASRRGFTCEIMKEKLHEHLADLGSALCISHSLQPQGHVVFFLSASWDPDALTDDAPQVTGGTCASCPICYQHRPAVALVPCGHVVCRDCHRSNRHRLQQCPMCRGVTTAVTRGLYMDQ</sequence>
<dbReference type="Pfam" id="PF13920">
    <property type="entry name" value="zf-C3HC4_3"/>
    <property type="match status" value="1"/>
</dbReference>
<evidence type="ECO:0000259" key="2">
    <source>
        <dbReference type="PROSITE" id="PS50089"/>
    </source>
</evidence>
<dbReference type="InterPro" id="IPR013083">
    <property type="entry name" value="Znf_RING/FYVE/PHD"/>
</dbReference>
<evidence type="ECO:0000313" key="3">
    <source>
        <dbReference type="EMBL" id="CAI3996804.1"/>
    </source>
</evidence>
<dbReference type="Proteomes" id="UP001152797">
    <property type="component" value="Unassembled WGS sequence"/>
</dbReference>
<dbReference type="EMBL" id="CAMXCT010002246">
    <property type="protein sequence ID" value="CAI3996804.1"/>
    <property type="molecule type" value="Genomic_DNA"/>
</dbReference>
<dbReference type="EMBL" id="CAMXCT020002246">
    <property type="protein sequence ID" value="CAL1150179.1"/>
    <property type="molecule type" value="Genomic_DNA"/>
</dbReference>
<protein>
    <submittedName>
        <fullName evidence="4">RING-type domain-containing protein</fullName>
    </submittedName>
</protein>
<dbReference type="SUPFAM" id="SSF57850">
    <property type="entry name" value="RING/U-box"/>
    <property type="match status" value="1"/>
</dbReference>
<keyword evidence="1" id="KW-0479">Metal-binding</keyword>
<dbReference type="AlphaFoldDB" id="A0A9P1CS96"/>
<evidence type="ECO:0000256" key="1">
    <source>
        <dbReference type="PROSITE-ProRule" id="PRU00175"/>
    </source>
</evidence>
<organism evidence="3">
    <name type="scientific">Cladocopium goreaui</name>
    <dbReference type="NCBI Taxonomy" id="2562237"/>
    <lineage>
        <taxon>Eukaryota</taxon>
        <taxon>Sar</taxon>
        <taxon>Alveolata</taxon>
        <taxon>Dinophyceae</taxon>
        <taxon>Suessiales</taxon>
        <taxon>Symbiodiniaceae</taxon>
        <taxon>Cladocopium</taxon>
    </lineage>
</organism>
<dbReference type="GO" id="GO:0008270">
    <property type="term" value="F:zinc ion binding"/>
    <property type="evidence" value="ECO:0007669"/>
    <property type="project" value="UniProtKB-KW"/>
</dbReference>
<evidence type="ECO:0000313" key="4">
    <source>
        <dbReference type="EMBL" id="CAL4784116.1"/>
    </source>
</evidence>
<keyword evidence="5" id="KW-1185">Reference proteome</keyword>
<dbReference type="EMBL" id="CAMXCT030002246">
    <property type="protein sequence ID" value="CAL4784116.1"/>
    <property type="molecule type" value="Genomic_DNA"/>
</dbReference>
<feature type="domain" description="RING-type" evidence="2">
    <location>
        <begin position="298"/>
        <end position="336"/>
    </location>
</feature>
<reference evidence="3" key="1">
    <citation type="submission" date="2022-10" db="EMBL/GenBank/DDBJ databases">
        <authorList>
            <person name="Chen Y."/>
            <person name="Dougan E. K."/>
            <person name="Chan C."/>
            <person name="Rhodes N."/>
            <person name="Thang M."/>
        </authorList>
    </citation>
    <scope>NUCLEOTIDE SEQUENCE</scope>
</reference>
<dbReference type="CDD" id="cd16449">
    <property type="entry name" value="RING-HC"/>
    <property type="match status" value="1"/>
</dbReference>
<proteinExistence type="predicted"/>
<evidence type="ECO:0000313" key="5">
    <source>
        <dbReference type="Proteomes" id="UP001152797"/>
    </source>
</evidence>
<keyword evidence="1" id="KW-0863">Zinc-finger</keyword>
<dbReference type="Gene3D" id="3.30.40.10">
    <property type="entry name" value="Zinc/RING finger domain, C3HC4 (zinc finger)"/>
    <property type="match status" value="1"/>
</dbReference>
<reference evidence="4 5" key="2">
    <citation type="submission" date="2024-05" db="EMBL/GenBank/DDBJ databases">
        <authorList>
            <person name="Chen Y."/>
            <person name="Shah S."/>
            <person name="Dougan E. K."/>
            <person name="Thang M."/>
            <person name="Chan C."/>
        </authorList>
    </citation>
    <scope>NUCLEOTIDE SEQUENCE [LARGE SCALE GENOMIC DNA]</scope>
</reference>
<name>A0A9P1CS96_9DINO</name>
<dbReference type="InterPro" id="IPR001841">
    <property type="entry name" value="Znf_RING"/>
</dbReference>
<gene>
    <name evidence="3" type="ORF">C1SCF055_LOCUS23246</name>
</gene>
<keyword evidence="1" id="KW-0862">Zinc</keyword>
<dbReference type="PROSITE" id="PS50089">
    <property type="entry name" value="ZF_RING_2"/>
    <property type="match status" value="1"/>
</dbReference>